<comment type="caution">
    <text evidence="2">The sequence shown here is derived from an EMBL/GenBank/DDBJ whole genome shotgun (WGS) entry which is preliminary data.</text>
</comment>
<organism evidence="2">
    <name type="scientific">Aeromonas hydrophila</name>
    <dbReference type="NCBI Taxonomy" id="644"/>
    <lineage>
        <taxon>Bacteria</taxon>
        <taxon>Pseudomonadati</taxon>
        <taxon>Pseudomonadota</taxon>
        <taxon>Gammaproteobacteria</taxon>
        <taxon>Aeromonadales</taxon>
        <taxon>Aeromonadaceae</taxon>
        <taxon>Aeromonas</taxon>
    </lineage>
</organism>
<feature type="region of interest" description="Disordered" evidence="1">
    <location>
        <begin position="101"/>
        <end position="171"/>
    </location>
</feature>
<sequence>MKDEGVNAIHPEFERRFATVKANFFSRNPDLWPVFREPGFATLNEFRARGLAPAARLNAWPDGRARLADLCETMPVPATMRTPGEPMAELLFAGALSKDWENPPASRTSSPCRRIPPSTAPRWAFSPTRTWSTRICRGGRGAGEEGGAPDSTAGGLRSARATGIFTQGGRL</sequence>
<dbReference type="EMBL" id="JACLAN010000006">
    <property type="protein sequence ID" value="MBC8674062.1"/>
    <property type="molecule type" value="Genomic_DNA"/>
</dbReference>
<accession>A0A926IY68</accession>
<evidence type="ECO:0000256" key="1">
    <source>
        <dbReference type="SAM" id="MobiDB-lite"/>
    </source>
</evidence>
<dbReference type="AlphaFoldDB" id="A0A926IY68"/>
<gene>
    <name evidence="2" type="ORF">H2136_12815</name>
</gene>
<evidence type="ECO:0000313" key="2">
    <source>
        <dbReference type="EMBL" id="MBC8674062.1"/>
    </source>
</evidence>
<reference evidence="2" key="1">
    <citation type="submission" date="2020-07" db="EMBL/GenBank/DDBJ databases">
        <title>Carbapenem Resistant Aeromonas hydrophila Carrying blacphA7 Isolated from Two Solid Organ Transplant Patients.</title>
        <authorList>
            <person name="Hilt E."/>
            <person name="Fitzwater S.P."/>
            <person name="Ward K."/>
            <person name="De St Maurice A."/>
            <person name="Chandrasekaran S."/>
            <person name="Garner O.B."/>
            <person name="Yang S."/>
        </authorList>
    </citation>
    <scope>NUCLEOTIDE SEQUENCE</scope>
    <source>
        <strain evidence="2">B-1</strain>
    </source>
</reference>
<name>A0A926IY68_AERHY</name>
<protein>
    <submittedName>
        <fullName evidence="2">Uncharacterized protein</fullName>
    </submittedName>
</protein>
<proteinExistence type="predicted"/>